<evidence type="ECO:0000256" key="1">
    <source>
        <dbReference type="SAM" id="MobiDB-lite"/>
    </source>
</evidence>
<feature type="compositionally biased region" description="Polar residues" evidence="1">
    <location>
        <begin position="1"/>
        <end position="18"/>
    </location>
</feature>
<dbReference type="Proteomes" id="UP000383932">
    <property type="component" value="Unassembled WGS sequence"/>
</dbReference>
<reference evidence="2 3" key="1">
    <citation type="journal article" date="2019" name="Fungal Biol. Biotechnol.">
        <title>Draft genome sequence of fastidious pathogen Ceratobasidium theobromae, which causes vascular-streak dieback in Theobroma cacao.</title>
        <authorList>
            <person name="Ali S.S."/>
            <person name="Asman A."/>
            <person name="Shao J."/>
            <person name="Firmansyah A.P."/>
            <person name="Susilo A.W."/>
            <person name="Rosmana A."/>
            <person name="McMahon P."/>
            <person name="Junaid M."/>
            <person name="Guest D."/>
            <person name="Kheng T.Y."/>
            <person name="Meinhardt L.W."/>
            <person name="Bailey B.A."/>
        </authorList>
    </citation>
    <scope>NUCLEOTIDE SEQUENCE [LARGE SCALE GENOMIC DNA]</scope>
    <source>
        <strain evidence="2 3">CT2</strain>
    </source>
</reference>
<proteinExistence type="predicted"/>
<evidence type="ECO:0000313" key="2">
    <source>
        <dbReference type="EMBL" id="KAB5587842.1"/>
    </source>
</evidence>
<dbReference type="AlphaFoldDB" id="A0A5N5Q7W4"/>
<feature type="compositionally biased region" description="Basic and acidic residues" evidence="1">
    <location>
        <begin position="472"/>
        <end position="483"/>
    </location>
</feature>
<accession>A0A5N5Q7W4</accession>
<name>A0A5N5Q7W4_9AGAM</name>
<dbReference type="OrthoDB" id="3238373at2759"/>
<gene>
    <name evidence="2" type="ORF">CTheo_8716</name>
</gene>
<evidence type="ECO:0008006" key="4">
    <source>
        <dbReference type="Google" id="ProtNLM"/>
    </source>
</evidence>
<sequence>MSSTDGTNNIQAHSTDPANNPHPYPHDPKYYYPDGSAVFLVEGVLFKLQASLIVGPRSRSPGSSLTTGQYLTDVKNPYTSITESSDNDPVRLEDVTANQFRTFLSAVLGLPSDPKYSELFADASDSRKHNQELLVRYLDIACLASQFGISELEVWAGRQLELILKSMYSLSQGEWDTDTLFRLLSHSGSTYPICDLARPSAIFVQHFISISAEHTEEQPSNLDTCIRLYLDLSLLTCDLVVFGCAFAFMMSLDPRSTLQSLILTRMEKAVLRAAQVELLPISETLESVHWLTSPVEELPFYDKLCSGCQLQLRTLWAKTFGKCNGLKSRSLGKDIGFLCRLPQYRRYFADQWDTNQCFKVENRYIQPNEPKDRRLKATFLRMPGSYNTQPQSERHERPEELTEVECIQQPINRIDYLIHSVYRELAEQYKRFAAALPKMLCVKRHRERGEQRSVVRRGETSFPRCGVFRAGEAGERHSRDTPHPSHPPSGPPLPALFLYPLPTKFVSVIASCSGPAPPARSAGGPGRTPPGRALRAAPAAPRPPMAVRTLLRLTPVHTACSIYIYTYTPETRGQVRRLIEFRIFIVCLTSTDFDHM</sequence>
<feature type="region of interest" description="Disordered" evidence="1">
    <location>
        <begin position="516"/>
        <end position="541"/>
    </location>
</feature>
<evidence type="ECO:0000313" key="3">
    <source>
        <dbReference type="Proteomes" id="UP000383932"/>
    </source>
</evidence>
<feature type="compositionally biased region" description="Low complexity" evidence="1">
    <location>
        <begin position="529"/>
        <end position="539"/>
    </location>
</feature>
<feature type="region of interest" description="Disordered" evidence="1">
    <location>
        <begin position="466"/>
        <end position="493"/>
    </location>
</feature>
<feature type="compositionally biased region" description="Pro residues" evidence="1">
    <location>
        <begin position="484"/>
        <end position="493"/>
    </location>
</feature>
<organism evidence="2 3">
    <name type="scientific">Ceratobasidium theobromae</name>
    <dbReference type="NCBI Taxonomy" id="1582974"/>
    <lineage>
        <taxon>Eukaryota</taxon>
        <taxon>Fungi</taxon>
        <taxon>Dikarya</taxon>
        <taxon>Basidiomycota</taxon>
        <taxon>Agaricomycotina</taxon>
        <taxon>Agaricomycetes</taxon>
        <taxon>Cantharellales</taxon>
        <taxon>Ceratobasidiaceae</taxon>
        <taxon>Ceratobasidium</taxon>
    </lineage>
</organism>
<dbReference type="EMBL" id="SSOP01000736">
    <property type="protein sequence ID" value="KAB5587842.1"/>
    <property type="molecule type" value="Genomic_DNA"/>
</dbReference>
<keyword evidence="3" id="KW-1185">Reference proteome</keyword>
<protein>
    <recommendedName>
        <fullName evidence="4">BTB domain-containing protein</fullName>
    </recommendedName>
</protein>
<feature type="region of interest" description="Disordered" evidence="1">
    <location>
        <begin position="1"/>
        <end position="28"/>
    </location>
</feature>
<comment type="caution">
    <text evidence="2">The sequence shown here is derived from an EMBL/GenBank/DDBJ whole genome shotgun (WGS) entry which is preliminary data.</text>
</comment>